<reference evidence="1 2" key="1">
    <citation type="journal article" date="2016" name="Genome Biol. Evol.">
        <title>Gene Family Evolution Reflects Adaptation to Soil Environmental Stressors in the Genome of the Collembolan Orchesella cincta.</title>
        <authorList>
            <person name="Faddeeva-Vakhrusheva A."/>
            <person name="Derks M.F."/>
            <person name="Anvar S.Y."/>
            <person name="Agamennone V."/>
            <person name="Suring W."/>
            <person name="Smit S."/>
            <person name="van Straalen N.M."/>
            <person name="Roelofs D."/>
        </authorList>
    </citation>
    <scope>NUCLEOTIDE SEQUENCE [LARGE SCALE GENOMIC DNA]</scope>
    <source>
        <tissue evidence="1">Mixed pool</tissue>
    </source>
</reference>
<feature type="non-terminal residue" evidence="1">
    <location>
        <position position="1"/>
    </location>
</feature>
<gene>
    <name evidence="1" type="ORF">Ocin01_14007</name>
</gene>
<dbReference type="SUPFAM" id="SSF52047">
    <property type="entry name" value="RNI-like"/>
    <property type="match status" value="1"/>
</dbReference>
<dbReference type="AlphaFoldDB" id="A0A1D2MI39"/>
<dbReference type="OMA" id="FQNTEND"/>
<proteinExistence type="predicted"/>
<dbReference type="Proteomes" id="UP000094527">
    <property type="component" value="Unassembled WGS sequence"/>
</dbReference>
<comment type="caution">
    <text evidence="1">The sequence shown here is derived from an EMBL/GenBank/DDBJ whole genome shotgun (WGS) entry which is preliminary data.</text>
</comment>
<protein>
    <submittedName>
        <fullName evidence="1">Uncharacterized protein</fullName>
    </submittedName>
</protein>
<organism evidence="1 2">
    <name type="scientific">Orchesella cincta</name>
    <name type="common">Springtail</name>
    <name type="synonym">Podura cincta</name>
    <dbReference type="NCBI Taxonomy" id="48709"/>
    <lineage>
        <taxon>Eukaryota</taxon>
        <taxon>Metazoa</taxon>
        <taxon>Ecdysozoa</taxon>
        <taxon>Arthropoda</taxon>
        <taxon>Hexapoda</taxon>
        <taxon>Collembola</taxon>
        <taxon>Entomobryomorpha</taxon>
        <taxon>Entomobryoidea</taxon>
        <taxon>Orchesellidae</taxon>
        <taxon>Orchesellinae</taxon>
        <taxon>Orchesella</taxon>
    </lineage>
</organism>
<keyword evidence="2" id="KW-1185">Reference proteome</keyword>
<accession>A0A1D2MI39</accession>
<evidence type="ECO:0000313" key="2">
    <source>
        <dbReference type="Proteomes" id="UP000094527"/>
    </source>
</evidence>
<dbReference type="EMBL" id="LJIJ01001177">
    <property type="protein sequence ID" value="ODM92668.1"/>
    <property type="molecule type" value="Genomic_DNA"/>
</dbReference>
<name>A0A1D2MI39_ORCCI</name>
<evidence type="ECO:0000313" key="1">
    <source>
        <dbReference type="EMBL" id="ODM92668.1"/>
    </source>
</evidence>
<sequence>DISSVDYLAGGDSIEAHYLKPPDEPAVKAIEVCDGVSLTPMLPFQNTENDIVNVEDSQASLENLEASDSIESHLNTSKELADSTGTSNEVGTEAQKYKLDDSFLEFCQGFTTYCEDKRSLVFNTDMLIEEGYFPLCFLNEYVPINVVCLKATDFTLQLPERNGHCAFASCTDGFYDYFAGQKAAMNLEMILRDHVMFVFNSLHCKKLTTFSLECTTLGEQTPDTNCSLDRMLTWNHSISKFISRHRKNLKRIEIKVVRSKNLSANDSSHLLQNLESKYTTSSFPKLVELTVIFWDTKNAENNGHKNENENESSTSWTPDWFPDAVDHYWLTLLQSQLHGRLRKLLWISAANLNWNDVFQPVIDANENTLEILHIQDIRRRNADSDSTGDEENAITACFAFKNLDKLKNLYLRKANCYLVDLEKLPSNLEELCIDDIALESKEIIRLESLRKLKVLRLMDNILPTTMKSHLPPSEFGVDKSVLLVLLHCRRLQELCIWGHRVFANVSEIAENTDLTNTISVALANINAYLKNVFSNSEGILSKLATTTDFNEPGQDHIKMKRLMKTIQKFGFMDESCIVIHADR</sequence>